<evidence type="ECO:0000313" key="1">
    <source>
        <dbReference type="EMBL" id="KIK76897.1"/>
    </source>
</evidence>
<dbReference type="OrthoDB" id="2692481at2759"/>
<dbReference type="HOGENOM" id="CLU_174975_0_0_1"/>
<organism evidence="1 2">
    <name type="scientific">Paxillus rubicundulus Ve08.2h10</name>
    <dbReference type="NCBI Taxonomy" id="930991"/>
    <lineage>
        <taxon>Eukaryota</taxon>
        <taxon>Fungi</taxon>
        <taxon>Dikarya</taxon>
        <taxon>Basidiomycota</taxon>
        <taxon>Agaricomycotina</taxon>
        <taxon>Agaricomycetes</taxon>
        <taxon>Agaricomycetidae</taxon>
        <taxon>Boletales</taxon>
        <taxon>Paxilineae</taxon>
        <taxon>Paxillaceae</taxon>
        <taxon>Paxillus</taxon>
    </lineage>
</organism>
<reference evidence="2" key="2">
    <citation type="submission" date="2015-01" db="EMBL/GenBank/DDBJ databases">
        <title>Evolutionary Origins and Diversification of the Mycorrhizal Mutualists.</title>
        <authorList>
            <consortium name="DOE Joint Genome Institute"/>
            <consortium name="Mycorrhizal Genomics Consortium"/>
            <person name="Kohler A."/>
            <person name="Kuo A."/>
            <person name="Nagy L.G."/>
            <person name="Floudas D."/>
            <person name="Copeland A."/>
            <person name="Barry K.W."/>
            <person name="Cichocki N."/>
            <person name="Veneault-Fourrey C."/>
            <person name="LaButti K."/>
            <person name="Lindquist E.A."/>
            <person name="Lipzen A."/>
            <person name="Lundell T."/>
            <person name="Morin E."/>
            <person name="Murat C."/>
            <person name="Riley R."/>
            <person name="Ohm R."/>
            <person name="Sun H."/>
            <person name="Tunlid A."/>
            <person name="Henrissat B."/>
            <person name="Grigoriev I.V."/>
            <person name="Hibbett D.S."/>
            <person name="Martin F."/>
        </authorList>
    </citation>
    <scope>NUCLEOTIDE SEQUENCE [LARGE SCALE GENOMIC DNA]</scope>
    <source>
        <strain evidence="2">Ve08.2h10</strain>
    </source>
</reference>
<proteinExistence type="predicted"/>
<sequence length="105" mass="12378">KKRNTKDLLTIFSDHITVKFVSTDGKVETKVGRWCTVCKEDEVFVAKNGKRKAFFLGRNSSCRQHIHVHYDLYRERCVKQRIVKNHHAVPRDIQEERQAVKQKGK</sequence>
<reference evidence="1 2" key="1">
    <citation type="submission" date="2014-04" db="EMBL/GenBank/DDBJ databases">
        <authorList>
            <consortium name="DOE Joint Genome Institute"/>
            <person name="Kuo A."/>
            <person name="Kohler A."/>
            <person name="Jargeat P."/>
            <person name="Nagy L.G."/>
            <person name="Floudas D."/>
            <person name="Copeland A."/>
            <person name="Barry K.W."/>
            <person name="Cichocki N."/>
            <person name="Veneault-Fourrey C."/>
            <person name="LaButti K."/>
            <person name="Lindquist E.A."/>
            <person name="Lipzen A."/>
            <person name="Lundell T."/>
            <person name="Morin E."/>
            <person name="Murat C."/>
            <person name="Sun H."/>
            <person name="Tunlid A."/>
            <person name="Henrissat B."/>
            <person name="Grigoriev I.V."/>
            <person name="Hibbett D.S."/>
            <person name="Martin F."/>
            <person name="Nordberg H.P."/>
            <person name="Cantor M.N."/>
            <person name="Hua S.X."/>
        </authorList>
    </citation>
    <scope>NUCLEOTIDE SEQUENCE [LARGE SCALE GENOMIC DNA]</scope>
    <source>
        <strain evidence="1 2">Ve08.2h10</strain>
    </source>
</reference>
<dbReference type="InParanoid" id="A0A0D0C0V5"/>
<dbReference type="EMBL" id="KN827248">
    <property type="protein sequence ID" value="KIK76897.1"/>
    <property type="molecule type" value="Genomic_DNA"/>
</dbReference>
<dbReference type="Proteomes" id="UP000054538">
    <property type="component" value="Unassembled WGS sequence"/>
</dbReference>
<feature type="non-terminal residue" evidence="1">
    <location>
        <position position="105"/>
    </location>
</feature>
<accession>A0A0D0C0V5</accession>
<protein>
    <submittedName>
        <fullName evidence="1">Uncharacterized protein</fullName>
    </submittedName>
</protein>
<evidence type="ECO:0000313" key="2">
    <source>
        <dbReference type="Proteomes" id="UP000054538"/>
    </source>
</evidence>
<keyword evidence="2" id="KW-1185">Reference proteome</keyword>
<dbReference type="AlphaFoldDB" id="A0A0D0C0V5"/>
<name>A0A0D0C0V5_9AGAM</name>
<gene>
    <name evidence="1" type="ORF">PAXRUDRAFT_59589</name>
</gene>
<feature type="non-terminal residue" evidence="1">
    <location>
        <position position="1"/>
    </location>
</feature>